<evidence type="ECO:0000313" key="4">
    <source>
        <dbReference type="Proteomes" id="UP001446871"/>
    </source>
</evidence>
<feature type="region of interest" description="Disordered" evidence="1">
    <location>
        <begin position="110"/>
        <end position="173"/>
    </location>
</feature>
<feature type="compositionally biased region" description="Gly residues" evidence="1">
    <location>
        <begin position="8"/>
        <end position="21"/>
    </location>
</feature>
<keyword evidence="2" id="KW-1133">Transmembrane helix</keyword>
<accession>A0ABR1UZC2</accession>
<protein>
    <submittedName>
        <fullName evidence="3">Uncharacterized protein</fullName>
    </submittedName>
</protein>
<sequence>MPGSSGSRSGGSGGSSSGRGGSSSSSTGTYTGGSIIGGGNGNGGHGGQAHGAKWYVVRLVPLFVALVVTYAVVYWIRHQCRKRRQLQREGKIDPWIPVKRWLRWHDLHKQGSDEESPKDLERGTLASNNSSREASHDGQGLVSLPEKPMPAYQPDAHKGEFERDPNPQSILNI</sequence>
<feature type="compositionally biased region" description="Basic and acidic residues" evidence="1">
    <location>
        <begin position="155"/>
        <end position="165"/>
    </location>
</feature>
<keyword evidence="2" id="KW-0472">Membrane</keyword>
<evidence type="ECO:0000313" key="3">
    <source>
        <dbReference type="EMBL" id="KAK8064277.1"/>
    </source>
</evidence>
<dbReference type="EMBL" id="JAQQWM010000005">
    <property type="protein sequence ID" value="KAK8064277.1"/>
    <property type="molecule type" value="Genomic_DNA"/>
</dbReference>
<keyword evidence="2" id="KW-0812">Transmembrane</keyword>
<evidence type="ECO:0000256" key="2">
    <source>
        <dbReference type="SAM" id="Phobius"/>
    </source>
</evidence>
<evidence type="ECO:0000256" key="1">
    <source>
        <dbReference type="SAM" id="MobiDB-lite"/>
    </source>
</evidence>
<keyword evidence="4" id="KW-1185">Reference proteome</keyword>
<proteinExistence type="predicted"/>
<dbReference type="Proteomes" id="UP001446871">
    <property type="component" value="Unassembled WGS sequence"/>
</dbReference>
<feature type="transmembrane region" description="Helical" evidence="2">
    <location>
        <begin position="55"/>
        <end position="76"/>
    </location>
</feature>
<name>A0ABR1UZC2_9PEZI</name>
<feature type="compositionally biased region" description="Basic and acidic residues" evidence="1">
    <location>
        <begin position="110"/>
        <end position="122"/>
    </location>
</feature>
<feature type="region of interest" description="Disordered" evidence="1">
    <location>
        <begin position="1"/>
        <end position="36"/>
    </location>
</feature>
<gene>
    <name evidence="3" type="ORF">PG996_008929</name>
</gene>
<reference evidence="3 4" key="1">
    <citation type="submission" date="2023-01" db="EMBL/GenBank/DDBJ databases">
        <title>Analysis of 21 Apiospora genomes using comparative genomics revels a genus with tremendous synthesis potential of carbohydrate active enzymes and secondary metabolites.</title>
        <authorList>
            <person name="Sorensen T."/>
        </authorList>
    </citation>
    <scope>NUCLEOTIDE SEQUENCE [LARGE SCALE GENOMIC DNA]</scope>
    <source>
        <strain evidence="3 4">CBS 83171</strain>
    </source>
</reference>
<comment type="caution">
    <text evidence="3">The sequence shown here is derived from an EMBL/GenBank/DDBJ whole genome shotgun (WGS) entry which is preliminary data.</text>
</comment>
<organism evidence="3 4">
    <name type="scientific">Apiospora saccharicola</name>
    <dbReference type="NCBI Taxonomy" id="335842"/>
    <lineage>
        <taxon>Eukaryota</taxon>
        <taxon>Fungi</taxon>
        <taxon>Dikarya</taxon>
        <taxon>Ascomycota</taxon>
        <taxon>Pezizomycotina</taxon>
        <taxon>Sordariomycetes</taxon>
        <taxon>Xylariomycetidae</taxon>
        <taxon>Amphisphaeriales</taxon>
        <taxon>Apiosporaceae</taxon>
        <taxon>Apiospora</taxon>
    </lineage>
</organism>